<dbReference type="InterPro" id="IPR012674">
    <property type="entry name" value="Calycin"/>
</dbReference>
<evidence type="ECO:0000313" key="3">
    <source>
        <dbReference type="EMBL" id="KAF7991878.1"/>
    </source>
</evidence>
<dbReference type="GO" id="GO:0005737">
    <property type="term" value="C:cytoplasm"/>
    <property type="evidence" value="ECO:0007669"/>
    <property type="project" value="TreeGrafter"/>
</dbReference>
<dbReference type="Pfam" id="PF08212">
    <property type="entry name" value="Lipocalin_2"/>
    <property type="match status" value="1"/>
</dbReference>
<accession>A0A835CS39</accession>
<dbReference type="EMBL" id="JACMRX010000004">
    <property type="protein sequence ID" value="KAF7991878.1"/>
    <property type="molecule type" value="Genomic_DNA"/>
</dbReference>
<dbReference type="GO" id="GO:0000302">
    <property type="term" value="P:response to reactive oxygen species"/>
    <property type="evidence" value="ECO:0007669"/>
    <property type="project" value="TreeGrafter"/>
</dbReference>
<proteinExistence type="predicted"/>
<evidence type="ECO:0000256" key="1">
    <source>
        <dbReference type="SAM" id="SignalP"/>
    </source>
</evidence>
<dbReference type="OrthoDB" id="565904at2759"/>
<dbReference type="InterPro" id="IPR000566">
    <property type="entry name" value="Lipocln_cytosolic_FA-bd_dom"/>
</dbReference>
<sequence>MFLIFFLSIFIANSVGQIPLYKKPNITSMLNLNKSQMNKYITGPWFEISRIPNAFEIDDKCSILTYELNEKLGSFNLSLDAVKSRTGIKHNSSVAAFPKKNGAFILRYLIVPPIYLGTYYILDTDYTNYLVAAAVTSDSERSFVFAWIKSRRQTISSEDYESAVEALKTNNIPHDALKLVTQDCSTSPGQ</sequence>
<name>A0A835CS39_APHGI</name>
<evidence type="ECO:0000313" key="4">
    <source>
        <dbReference type="Proteomes" id="UP000639338"/>
    </source>
</evidence>
<reference evidence="3 4" key="1">
    <citation type="submission" date="2020-08" db="EMBL/GenBank/DDBJ databases">
        <title>Aphidius gifuensis genome sequencing and assembly.</title>
        <authorList>
            <person name="Du Z."/>
        </authorList>
    </citation>
    <scope>NUCLEOTIDE SEQUENCE [LARGE SCALE GENOMIC DNA]</scope>
    <source>
        <strain evidence="3">YNYX2018</strain>
        <tissue evidence="3">Adults</tissue>
    </source>
</reference>
<keyword evidence="4" id="KW-1185">Reference proteome</keyword>
<keyword evidence="1" id="KW-0732">Signal</keyword>
<dbReference type="GO" id="GO:0006629">
    <property type="term" value="P:lipid metabolic process"/>
    <property type="evidence" value="ECO:0007669"/>
    <property type="project" value="TreeGrafter"/>
</dbReference>
<feature type="chain" id="PRO_5032359424" description="Lipocalin/cytosolic fatty-acid binding domain-containing protein" evidence="1">
    <location>
        <begin position="17"/>
        <end position="190"/>
    </location>
</feature>
<feature type="signal peptide" evidence="1">
    <location>
        <begin position="1"/>
        <end position="16"/>
    </location>
</feature>
<protein>
    <recommendedName>
        <fullName evidence="2">Lipocalin/cytosolic fatty-acid binding domain-containing protein</fullName>
    </recommendedName>
</protein>
<evidence type="ECO:0000259" key="2">
    <source>
        <dbReference type="Pfam" id="PF08212"/>
    </source>
</evidence>
<dbReference type="Gene3D" id="2.40.128.20">
    <property type="match status" value="1"/>
</dbReference>
<dbReference type="AlphaFoldDB" id="A0A835CS39"/>
<dbReference type="PANTHER" id="PTHR10612:SF34">
    <property type="entry name" value="APOLIPOPROTEIN D"/>
    <property type="match status" value="1"/>
</dbReference>
<organism evidence="3 4">
    <name type="scientific">Aphidius gifuensis</name>
    <name type="common">Parasitoid wasp</name>
    <dbReference type="NCBI Taxonomy" id="684658"/>
    <lineage>
        <taxon>Eukaryota</taxon>
        <taxon>Metazoa</taxon>
        <taxon>Ecdysozoa</taxon>
        <taxon>Arthropoda</taxon>
        <taxon>Hexapoda</taxon>
        <taxon>Insecta</taxon>
        <taxon>Pterygota</taxon>
        <taxon>Neoptera</taxon>
        <taxon>Endopterygota</taxon>
        <taxon>Hymenoptera</taxon>
        <taxon>Apocrita</taxon>
        <taxon>Ichneumonoidea</taxon>
        <taxon>Braconidae</taxon>
        <taxon>Aphidiinae</taxon>
        <taxon>Aphidius</taxon>
    </lineage>
</organism>
<gene>
    <name evidence="3" type="ORF">HCN44_010679</name>
</gene>
<comment type="caution">
    <text evidence="3">The sequence shown here is derived from an EMBL/GenBank/DDBJ whole genome shotgun (WGS) entry which is preliminary data.</text>
</comment>
<dbReference type="PANTHER" id="PTHR10612">
    <property type="entry name" value="APOLIPOPROTEIN D"/>
    <property type="match status" value="1"/>
</dbReference>
<dbReference type="SUPFAM" id="SSF50814">
    <property type="entry name" value="Lipocalins"/>
    <property type="match status" value="1"/>
</dbReference>
<feature type="domain" description="Lipocalin/cytosolic fatty-acid binding" evidence="2">
    <location>
        <begin position="41"/>
        <end position="180"/>
    </location>
</feature>
<dbReference type="Proteomes" id="UP000639338">
    <property type="component" value="Unassembled WGS sequence"/>
</dbReference>